<dbReference type="Proteomes" id="UP001628156">
    <property type="component" value="Unassembled WGS sequence"/>
</dbReference>
<protein>
    <recommendedName>
        <fullName evidence="6">Importin alpha</fullName>
    </recommendedName>
</protein>
<keyword evidence="2" id="KW-0813">Transport</keyword>
<dbReference type="Gene3D" id="1.25.10.10">
    <property type="entry name" value="Leucine-rich Repeat Variant"/>
    <property type="match status" value="2"/>
</dbReference>
<proteinExistence type="inferred from homology"/>
<keyword evidence="5" id="KW-1185">Reference proteome</keyword>
<dbReference type="EMBL" id="BAAFRS010000088">
    <property type="protein sequence ID" value="GAB1221993.1"/>
    <property type="molecule type" value="Genomic_DNA"/>
</dbReference>
<evidence type="ECO:0008006" key="6">
    <source>
        <dbReference type="Google" id="ProtNLM"/>
    </source>
</evidence>
<keyword evidence="3" id="KW-0653">Protein transport</keyword>
<accession>A0ABQ0DGL8</accession>
<gene>
    <name evidence="4" type="ORF">ENUP19_0088G0022</name>
</gene>
<evidence type="ECO:0000256" key="3">
    <source>
        <dbReference type="ARBA" id="ARBA00022927"/>
    </source>
</evidence>
<dbReference type="InterPro" id="IPR016024">
    <property type="entry name" value="ARM-type_fold"/>
</dbReference>
<dbReference type="InterPro" id="IPR011989">
    <property type="entry name" value="ARM-like"/>
</dbReference>
<dbReference type="PANTHER" id="PTHR23316">
    <property type="entry name" value="IMPORTIN ALPHA"/>
    <property type="match status" value="1"/>
</dbReference>
<evidence type="ECO:0000313" key="5">
    <source>
        <dbReference type="Proteomes" id="UP001628156"/>
    </source>
</evidence>
<evidence type="ECO:0000256" key="1">
    <source>
        <dbReference type="ARBA" id="ARBA00010394"/>
    </source>
</evidence>
<comment type="similarity">
    <text evidence="1">Belongs to the importin alpha family.</text>
</comment>
<evidence type="ECO:0000313" key="4">
    <source>
        <dbReference type="EMBL" id="GAB1221993.1"/>
    </source>
</evidence>
<name>A0ABQ0DGL8_9EUKA</name>
<comment type="caution">
    <text evidence="4">The sequence shown here is derived from an EMBL/GenBank/DDBJ whole genome shotgun (WGS) entry which is preliminary data.</text>
</comment>
<dbReference type="SUPFAM" id="SSF48371">
    <property type="entry name" value="ARM repeat"/>
    <property type="match status" value="1"/>
</dbReference>
<reference evidence="4 5" key="1">
    <citation type="journal article" date="2019" name="PLoS Negl. Trop. Dis.">
        <title>Whole genome sequencing of Entamoeba nuttalli reveals mammalian host-related molecular signatures and a novel octapeptide-repeat surface protein.</title>
        <authorList>
            <person name="Tanaka M."/>
            <person name="Makiuchi T."/>
            <person name="Komiyama T."/>
            <person name="Shiina T."/>
            <person name="Osaki K."/>
            <person name="Tachibana H."/>
        </authorList>
    </citation>
    <scope>NUCLEOTIDE SEQUENCE [LARGE SCALE GENOMIC DNA]</scope>
    <source>
        <strain evidence="4 5">P19-061405</strain>
    </source>
</reference>
<evidence type="ECO:0000256" key="2">
    <source>
        <dbReference type="ARBA" id="ARBA00022448"/>
    </source>
</evidence>
<sequence>MSNLRGTTTFESVVKERQDQLSDLRSKKREGMLSVRRCIDTDKVTLLPSIKEIEAVCEMAKQGDLMSIRTLTSYLNGDQTTNRLIVQHEVCKSLFQLIPQLDDGVVQEIIKLLVSFTSEKNSEVYSQNLITSGFLDVLDNLFQRGHEVKRTTLWLIANICVDGERIINLLFNFGLIPKVQIILEEERYSMEILHVVSWMYCNICRMKLVLDPHNMKAIFDFIYQTTVGEYKVRLDDSVMSDVLWSLSFIAESRAYDGFLEDKKLLKGAMSFLFSQSKLVYLPALRFFGNLSSKDSNFCQTLIQLNLFEVFKQLLDTNHQISIFREILWAVSNFAGDELVDNASYIVKNTNFIGICCDGLLNNSFSEDILKEMSYTIANIAYFKSDEHLILLLTNYPTVVAALVSILIKFPNTKQVISITLRSILNLLEFGVNKGVDVQTVFDSLGLENILNELSNNADLNTLSKKRIELLLQTYYPKDELNEKGLTEI</sequence>
<organism evidence="4 5">
    <name type="scientific">Entamoeba nuttalli</name>
    <dbReference type="NCBI Taxonomy" id="412467"/>
    <lineage>
        <taxon>Eukaryota</taxon>
        <taxon>Amoebozoa</taxon>
        <taxon>Evosea</taxon>
        <taxon>Archamoebae</taxon>
        <taxon>Mastigamoebida</taxon>
        <taxon>Entamoebidae</taxon>
        <taxon>Entamoeba</taxon>
    </lineage>
</organism>